<reference evidence="5 6" key="1">
    <citation type="submission" date="2020-08" db="EMBL/GenBank/DDBJ databases">
        <title>Edaphobacter telluris sp. nov. and Acidobacterium dinghuensis sp. nov., two acidobacteria isolated from forest soil.</title>
        <authorList>
            <person name="Fu J."/>
            <person name="Qiu L."/>
        </authorList>
    </citation>
    <scope>NUCLEOTIDE SEQUENCE [LARGE SCALE GENOMIC DNA]</scope>
    <source>
        <strain evidence="5">4Y35</strain>
    </source>
</reference>
<dbReference type="InterPro" id="IPR036849">
    <property type="entry name" value="Enolase-like_C_sf"/>
</dbReference>
<dbReference type="InterPro" id="IPR029017">
    <property type="entry name" value="Enolase-like_N"/>
</dbReference>
<dbReference type="KEGG" id="adin:H7849_23110"/>
<dbReference type="Pfam" id="PF13378">
    <property type="entry name" value="MR_MLE_C"/>
    <property type="match status" value="1"/>
</dbReference>
<dbReference type="InterPro" id="IPR013342">
    <property type="entry name" value="Mandelate_racemase_C"/>
</dbReference>
<feature type="domain" description="Mandelate racemase/muconate lactonizing enzyme C-terminal" evidence="4">
    <location>
        <begin position="194"/>
        <end position="290"/>
    </location>
</feature>
<name>A0A7G8BH66_9BACT</name>
<dbReference type="RefSeq" id="WP_186742844.1">
    <property type="nucleotide sequence ID" value="NZ_CP060394.1"/>
</dbReference>
<keyword evidence="3" id="KW-0460">Magnesium</keyword>
<dbReference type="Pfam" id="PF02746">
    <property type="entry name" value="MR_MLE_N"/>
    <property type="match status" value="1"/>
</dbReference>
<comment type="cofactor">
    <cofactor evidence="1">
        <name>Mg(2+)</name>
        <dbReference type="ChEBI" id="CHEBI:18420"/>
    </cofactor>
</comment>
<dbReference type="SFLD" id="SFLDG00179">
    <property type="entry name" value="mandelate_racemase"/>
    <property type="match status" value="1"/>
</dbReference>
<dbReference type="SUPFAM" id="SSF51604">
    <property type="entry name" value="Enolase C-terminal domain-like"/>
    <property type="match status" value="1"/>
</dbReference>
<dbReference type="InterPro" id="IPR018110">
    <property type="entry name" value="Mandel_Rmase/mucon_lact_enz_CS"/>
</dbReference>
<dbReference type="GO" id="GO:0000287">
    <property type="term" value="F:magnesium ion binding"/>
    <property type="evidence" value="ECO:0007669"/>
    <property type="project" value="TreeGrafter"/>
</dbReference>
<evidence type="ECO:0000313" key="5">
    <source>
        <dbReference type="EMBL" id="QNI31886.1"/>
    </source>
</evidence>
<dbReference type="EMBL" id="CP060394">
    <property type="protein sequence ID" value="QNI31886.1"/>
    <property type="molecule type" value="Genomic_DNA"/>
</dbReference>
<evidence type="ECO:0000256" key="1">
    <source>
        <dbReference type="ARBA" id="ARBA00001946"/>
    </source>
</evidence>
<dbReference type="InterPro" id="IPR046945">
    <property type="entry name" value="RHMD-like"/>
</dbReference>
<sequence>MLIKAVTTRDARFQLEPGAGSDAVHSSPEYSFAVTYLTLDSGLRGTGLVLTMGEGNDLVCSAIEKLGTQLIGSDIEELMSNFGERFRTLADDPHLRWLGPHKGVVHLALASITNACFDLWAKTRGQPLWNLLLSLSPSEVINLLDLSYLEDVLDRQTALELLVEQQPRRESRTGILERGYPGYDTSVGWYHYDDDQVRENVQRSLDQGFGAFKLKVGGSLQRDLQRAHDLRRIAGRAATIMLDANQQWSLPAAVIACKELASMDPYWIEEPTHPDDIFGHQQLAREIDPLSLALGEHVPNRVVFKNYLEAKCVRFLQPDCTRLGGVSEFLTVSLLARKYGVPVVPHVGDMGQIHQHLVLFNHIAMGHPEAFLEHIPHLNGHFVYPAEVSGGRYRTPQEPGSSSELCE</sequence>
<keyword evidence="2" id="KW-0479">Metal-binding</keyword>
<dbReference type="GO" id="GO:0009063">
    <property type="term" value="P:amino acid catabolic process"/>
    <property type="evidence" value="ECO:0007669"/>
    <property type="project" value="InterPro"/>
</dbReference>
<dbReference type="GO" id="GO:0016052">
    <property type="term" value="P:carbohydrate catabolic process"/>
    <property type="evidence" value="ECO:0007669"/>
    <property type="project" value="TreeGrafter"/>
</dbReference>
<dbReference type="InterPro" id="IPR029065">
    <property type="entry name" value="Enolase_C-like"/>
</dbReference>
<dbReference type="PANTHER" id="PTHR13794">
    <property type="entry name" value="ENOLASE SUPERFAMILY, MANDELATE RACEMASE"/>
    <property type="match status" value="1"/>
</dbReference>
<evidence type="ECO:0000313" key="6">
    <source>
        <dbReference type="Proteomes" id="UP000515312"/>
    </source>
</evidence>
<accession>A0A7G8BH66</accession>
<dbReference type="SFLD" id="SFLDS00001">
    <property type="entry name" value="Enolase"/>
    <property type="match status" value="1"/>
</dbReference>
<dbReference type="InterPro" id="IPR013341">
    <property type="entry name" value="Mandelate_racemase_N_dom"/>
</dbReference>
<dbReference type="Proteomes" id="UP000515312">
    <property type="component" value="Chromosome"/>
</dbReference>
<protein>
    <submittedName>
        <fullName evidence="5">Mandelate racemase</fullName>
    </submittedName>
</protein>
<gene>
    <name evidence="5" type="ORF">H7849_23110</name>
</gene>
<dbReference type="PANTHER" id="PTHR13794:SF58">
    <property type="entry name" value="MITOCHONDRIAL ENOLASE SUPERFAMILY MEMBER 1"/>
    <property type="match status" value="1"/>
</dbReference>
<evidence type="ECO:0000256" key="2">
    <source>
        <dbReference type="ARBA" id="ARBA00022723"/>
    </source>
</evidence>
<dbReference type="Gene3D" id="3.20.20.120">
    <property type="entry name" value="Enolase-like C-terminal domain"/>
    <property type="match status" value="1"/>
</dbReference>
<dbReference type="GO" id="GO:0016836">
    <property type="term" value="F:hydro-lyase activity"/>
    <property type="evidence" value="ECO:0007669"/>
    <property type="project" value="TreeGrafter"/>
</dbReference>
<keyword evidence="6" id="KW-1185">Reference proteome</keyword>
<dbReference type="SMART" id="SM00922">
    <property type="entry name" value="MR_MLE"/>
    <property type="match status" value="1"/>
</dbReference>
<evidence type="ECO:0000256" key="3">
    <source>
        <dbReference type="ARBA" id="ARBA00022842"/>
    </source>
</evidence>
<dbReference type="PROSITE" id="PS00909">
    <property type="entry name" value="MR_MLE_2"/>
    <property type="match status" value="1"/>
</dbReference>
<organism evidence="5 6">
    <name type="scientific">Alloacidobacterium dinghuense</name>
    <dbReference type="NCBI Taxonomy" id="2763107"/>
    <lineage>
        <taxon>Bacteria</taxon>
        <taxon>Pseudomonadati</taxon>
        <taxon>Acidobacteriota</taxon>
        <taxon>Terriglobia</taxon>
        <taxon>Terriglobales</taxon>
        <taxon>Acidobacteriaceae</taxon>
        <taxon>Alloacidobacterium</taxon>
    </lineage>
</organism>
<proteinExistence type="predicted"/>
<evidence type="ECO:0000259" key="4">
    <source>
        <dbReference type="SMART" id="SM00922"/>
    </source>
</evidence>
<dbReference type="SUPFAM" id="SSF54826">
    <property type="entry name" value="Enolase N-terminal domain-like"/>
    <property type="match status" value="1"/>
</dbReference>
<dbReference type="AlphaFoldDB" id="A0A7G8BH66"/>
<dbReference type="Gene3D" id="3.30.390.10">
    <property type="entry name" value="Enolase-like, N-terminal domain"/>
    <property type="match status" value="1"/>
</dbReference>